<feature type="domain" description="Peptidase M48" evidence="11">
    <location>
        <begin position="194"/>
        <end position="371"/>
    </location>
</feature>
<dbReference type="InterPro" id="IPR001915">
    <property type="entry name" value="Peptidase_M48"/>
</dbReference>
<evidence type="ECO:0000256" key="7">
    <source>
        <dbReference type="ARBA" id="ARBA00040360"/>
    </source>
</evidence>
<comment type="similarity">
    <text evidence="6 9">Belongs to the peptidase M48 family.</text>
</comment>
<comment type="cofactor">
    <cofactor evidence="9">
        <name>Zn(2+)</name>
        <dbReference type="ChEBI" id="CHEBI:29105"/>
    </cofactor>
    <text evidence="9">Binds 1 zinc ion per subunit.</text>
</comment>
<evidence type="ECO:0000256" key="2">
    <source>
        <dbReference type="ARBA" id="ARBA00022723"/>
    </source>
</evidence>
<keyword evidence="10" id="KW-0812">Transmembrane</keyword>
<dbReference type="KEGG" id="nlo:107226846"/>
<dbReference type="CDD" id="cd07331">
    <property type="entry name" value="M48C_Oma1_like"/>
    <property type="match status" value="1"/>
</dbReference>
<name>A0A6J0C9Q3_NEOLC</name>
<gene>
    <name evidence="13" type="primary">LOC107226846</name>
</gene>
<dbReference type="InParanoid" id="A0A6J0C9Q3"/>
<dbReference type="Proteomes" id="UP000829291">
    <property type="component" value="Chromosome 5"/>
</dbReference>
<dbReference type="GO" id="GO:0046872">
    <property type="term" value="F:metal ion binding"/>
    <property type="evidence" value="ECO:0007669"/>
    <property type="project" value="UniProtKB-KW"/>
</dbReference>
<keyword evidence="3 9" id="KW-0378">Hydrolase</keyword>
<feature type="transmembrane region" description="Helical" evidence="10">
    <location>
        <begin position="115"/>
        <end position="133"/>
    </location>
</feature>
<organism evidence="13">
    <name type="scientific">Neodiprion lecontei</name>
    <name type="common">Redheaded pine sawfly</name>
    <dbReference type="NCBI Taxonomy" id="441921"/>
    <lineage>
        <taxon>Eukaryota</taxon>
        <taxon>Metazoa</taxon>
        <taxon>Ecdysozoa</taxon>
        <taxon>Arthropoda</taxon>
        <taxon>Hexapoda</taxon>
        <taxon>Insecta</taxon>
        <taxon>Pterygota</taxon>
        <taxon>Neoptera</taxon>
        <taxon>Endopterygota</taxon>
        <taxon>Hymenoptera</taxon>
        <taxon>Tenthredinoidea</taxon>
        <taxon>Diprionidae</taxon>
        <taxon>Diprioninae</taxon>
        <taxon>Neodiprion</taxon>
    </lineage>
</organism>
<keyword evidence="4 9" id="KW-0862">Zinc</keyword>
<dbReference type="GO" id="GO:0004222">
    <property type="term" value="F:metalloendopeptidase activity"/>
    <property type="evidence" value="ECO:0007669"/>
    <property type="project" value="InterPro"/>
</dbReference>
<dbReference type="Pfam" id="PF01435">
    <property type="entry name" value="Peptidase_M48"/>
    <property type="match status" value="1"/>
</dbReference>
<keyword evidence="10" id="KW-0472">Membrane</keyword>
<dbReference type="AlphaFoldDB" id="A0A6J0C9Q3"/>
<dbReference type="RefSeq" id="XP_015523282.1">
    <property type="nucleotide sequence ID" value="XM_015667796.2"/>
</dbReference>
<dbReference type="InterPro" id="IPR051156">
    <property type="entry name" value="Mito/Outer_Membr_Metalloprot"/>
</dbReference>
<dbReference type="PANTHER" id="PTHR22726:SF1">
    <property type="entry name" value="METALLOENDOPEPTIDASE OMA1, MITOCHONDRIAL"/>
    <property type="match status" value="1"/>
</dbReference>
<keyword evidence="12" id="KW-1185">Reference proteome</keyword>
<evidence type="ECO:0000256" key="10">
    <source>
        <dbReference type="SAM" id="Phobius"/>
    </source>
</evidence>
<feature type="transmembrane region" description="Helical" evidence="10">
    <location>
        <begin position="266"/>
        <end position="283"/>
    </location>
</feature>
<evidence type="ECO:0000313" key="13">
    <source>
        <dbReference type="RefSeq" id="XP_015523282.1"/>
    </source>
</evidence>
<keyword evidence="1 9" id="KW-0645">Protease</keyword>
<evidence type="ECO:0000256" key="3">
    <source>
        <dbReference type="ARBA" id="ARBA00022801"/>
    </source>
</evidence>
<evidence type="ECO:0000256" key="1">
    <source>
        <dbReference type="ARBA" id="ARBA00022670"/>
    </source>
</evidence>
<dbReference type="OrthoDB" id="7464992at2759"/>
<protein>
    <recommendedName>
        <fullName evidence="7">Metalloendopeptidase OMA1, mitochondrial</fullName>
    </recommendedName>
    <alternativeName>
        <fullName evidence="8">Overlapping with the m-AAA protease 1 homolog</fullName>
    </alternativeName>
</protein>
<keyword evidence="5 9" id="KW-0482">Metalloprotease</keyword>
<evidence type="ECO:0000256" key="4">
    <source>
        <dbReference type="ARBA" id="ARBA00022833"/>
    </source>
</evidence>
<evidence type="ECO:0000313" key="12">
    <source>
        <dbReference type="Proteomes" id="UP000829291"/>
    </source>
</evidence>
<evidence type="ECO:0000256" key="8">
    <source>
        <dbReference type="ARBA" id="ARBA00042978"/>
    </source>
</evidence>
<keyword evidence="2" id="KW-0479">Metal-binding</keyword>
<reference evidence="13" key="1">
    <citation type="submission" date="2025-08" db="UniProtKB">
        <authorList>
            <consortium name="RefSeq"/>
        </authorList>
    </citation>
    <scope>IDENTIFICATION</scope>
    <source>
        <tissue evidence="13">Thorax and Abdomen</tissue>
    </source>
</reference>
<evidence type="ECO:0000256" key="6">
    <source>
        <dbReference type="ARBA" id="ARBA00038233"/>
    </source>
</evidence>
<accession>A0A6J0C9Q3</accession>
<dbReference type="Gene3D" id="3.30.2010.10">
    <property type="entry name" value="Metalloproteases ('zincins'), catalytic domain"/>
    <property type="match status" value="1"/>
</dbReference>
<evidence type="ECO:0000256" key="9">
    <source>
        <dbReference type="RuleBase" id="RU003983"/>
    </source>
</evidence>
<evidence type="ECO:0000256" key="5">
    <source>
        <dbReference type="ARBA" id="ARBA00023049"/>
    </source>
</evidence>
<dbReference type="GeneID" id="107226846"/>
<dbReference type="GO" id="GO:0006515">
    <property type="term" value="P:protein quality control for misfolded or incompletely synthesized proteins"/>
    <property type="evidence" value="ECO:0007669"/>
    <property type="project" value="TreeGrafter"/>
</dbReference>
<proteinExistence type="inferred from homology"/>
<dbReference type="PANTHER" id="PTHR22726">
    <property type="entry name" value="METALLOENDOPEPTIDASE OMA1"/>
    <property type="match status" value="1"/>
</dbReference>
<keyword evidence="10" id="KW-1133">Transmembrane helix</keyword>
<evidence type="ECO:0000259" key="11">
    <source>
        <dbReference type="Pfam" id="PF01435"/>
    </source>
</evidence>
<dbReference type="GO" id="GO:0005743">
    <property type="term" value="C:mitochondrial inner membrane"/>
    <property type="evidence" value="ECO:0007669"/>
    <property type="project" value="TreeGrafter"/>
</dbReference>
<dbReference type="GO" id="GO:0034982">
    <property type="term" value="P:mitochondrial protein processing"/>
    <property type="evidence" value="ECO:0007669"/>
    <property type="project" value="TreeGrafter"/>
</dbReference>
<sequence length="415" mass="47684">MFSTLRGVCSASAKFRNTRIVTLVSFPTRSVKNFPKVPVERCEKRLNIPAQIQLSNRKFHTTNRRDIPPVLALILRPVLRIGAFIFGRTLRKWWGKIDPSEREQYAAFLRKKKPYLYGFLGAFFSMLAIYYVLHIENAPITNRPRFIMFTKQQQAAFEKFQLELHLEEHMDKILPHNHPVYQQLLKVTTRLLNANKDLPYIKEKNWTLSVIDLPENNAFVLPGGNIFIFTGILKMIENEDQLSFIIAHEMAHSLLKHAMEQVSNGFIIDVLLLLPIVIIWALFPDSIALILQLTGYQILNIFHDLPYNRALESEADEVGLTLSAKACVDVREAVVFWKMMRSLEELNAEPTNVTWLSTHPNHKDRAENLNGLMSKAIALRGSYQCPGLSPVDPRKKFDAQSIKDVEARLKLRGVL</sequence>